<dbReference type="OrthoDB" id="16816at2759"/>
<evidence type="ECO:0000256" key="4">
    <source>
        <dbReference type="ARBA" id="ARBA00041833"/>
    </source>
</evidence>
<dbReference type="GO" id="GO:0032981">
    <property type="term" value="P:mitochondrial respiratory chain complex I assembly"/>
    <property type="evidence" value="ECO:0007669"/>
    <property type="project" value="TreeGrafter"/>
</dbReference>
<dbReference type="GeneID" id="110978148"/>
<feature type="region of interest" description="Disordered" evidence="6">
    <location>
        <begin position="392"/>
        <end position="420"/>
    </location>
</feature>
<evidence type="ECO:0000313" key="8">
    <source>
        <dbReference type="Proteomes" id="UP000694845"/>
    </source>
</evidence>
<dbReference type="RefSeq" id="XP_022088596.1">
    <property type="nucleotide sequence ID" value="XM_022232904.1"/>
</dbReference>
<gene>
    <name evidence="9 10" type="primary">LOC110978148</name>
</gene>
<evidence type="ECO:0000313" key="9">
    <source>
        <dbReference type="RefSeq" id="XP_022088595.1"/>
    </source>
</evidence>
<evidence type="ECO:0000256" key="3">
    <source>
        <dbReference type="ARBA" id="ARBA00040937"/>
    </source>
</evidence>
<dbReference type="PANTHER" id="PTHR13090:SF1">
    <property type="entry name" value="ARGININE-HYDROXYLASE NDUFAF5, MITOCHONDRIAL"/>
    <property type="match status" value="1"/>
</dbReference>
<evidence type="ECO:0000313" key="10">
    <source>
        <dbReference type="RefSeq" id="XP_022088596.1"/>
    </source>
</evidence>
<dbReference type="Pfam" id="PF08241">
    <property type="entry name" value="Methyltransf_11"/>
    <property type="match status" value="1"/>
</dbReference>
<evidence type="ECO:0000259" key="7">
    <source>
        <dbReference type="Pfam" id="PF08241"/>
    </source>
</evidence>
<dbReference type="InterPro" id="IPR050602">
    <property type="entry name" value="Malonyl-ACP_OMT"/>
</dbReference>
<dbReference type="GO" id="GO:0008757">
    <property type="term" value="F:S-adenosylmethionine-dependent methyltransferase activity"/>
    <property type="evidence" value="ECO:0007669"/>
    <property type="project" value="InterPro"/>
</dbReference>
<reference evidence="9 10" key="1">
    <citation type="submission" date="2025-04" db="UniProtKB">
        <authorList>
            <consortium name="RefSeq"/>
        </authorList>
    </citation>
    <scope>IDENTIFICATION</scope>
</reference>
<dbReference type="KEGG" id="aplc:110978148"/>
<feature type="domain" description="Methyltransferase type 11" evidence="7">
    <location>
        <begin position="172"/>
        <end position="264"/>
    </location>
</feature>
<proteinExistence type="predicted"/>
<dbReference type="AlphaFoldDB" id="A0A8B7Y8B5"/>
<dbReference type="Proteomes" id="UP000694845">
    <property type="component" value="Unplaced"/>
</dbReference>
<sequence>MGMMKVQSSAHSLARMLQHTRLVQLSLGTMASTSPCCQYHHFVMGDNGQLLSRCLRMSQSFHERGLLTAPSDRQRSCLMRRVPEEIHSVNLKLSKNQEVAWSPGILPVRSMHPSGPSKERVMNVFDRRAKRMQKDRAALAKDAHVYDYLKDEVAFRVADRLKDITRRFDVALDLGCGRGHIEKHISKKVVQKLYMTDLSRNMLEAARTPDGIQCVKVHADEEFLPFRDDSLDLVVSSLSLHWVNDLPGALRQVLQALRSDGVFIGSIFGGDTLFELRCSLQLAEQEREGGFAPHISPFTDMQDLGNLLTRAGFSMLTIDIDEITVNYPSMLELMQDLKGMGESNASWSRKSVLHRGTQAAAAAIYKDMYGNEDGSVPATFQILYMIGWKPHASQPKPAKRGSATVSLKDLDKLSKTGRPT</sequence>
<protein>
    <recommendedName>
        <fullName evidence="3">Arginine-hydroxylase NDUFAF5, mitochondrial</fullName>
    </recommendedName>
    <alternativeName>
        <fullName evidence="4">NADH dehydrogenase [ubiquinone] 1 alpha subcomplex assembly factor 5</fullName>
    </alternativeName>
    <alternativeName>
        <fullName evidence="5">Putative methyltransferase NDUFAF5</fullName>
    </alternativeName>
</protein>
<evidence type="ECO:0000256" key="6">
    <source>
        <dbReference type="SAM" id="MobiDB-lite"/>
    </source>
</evidence>
<dbReference type="PANTHER" id="PTHR13090">
    <property type="entry name" value="ARGININE-HYDROXYLASE NDUFAF5, MITOCHONDRIAL"/>
    <property type="match status" value="1"/>
</dbReference>
<evidence type="ECO:0000256" key="2">
    <source>
        <dbReference type="ARBA" id="ARBA00022679"/>
    </source>
</evidence>
<name>A0A8B7Y8B5_ACAPL</name>
<dbReference type="CTD" id="79133"/>
<dbReference type="GO" id="GO:0005739">
    <property type="term" value="C:mitochondrion"/>
    <property type="evidence" value="ECO:0007669"/>
    <property type="project" value="TreeGrafter"/>
</dbReference>
<dbReference type="CDD" id="cd02440">
    <property type="entry name" value="AdoMet_MTases"/>
    <property type="match status" value="1"/>
</dbReference>
<keyword evidence="1" id="KW-0489">Methyltransferase</keyword>
<dbReference type="Gene3D" id="3.40.50.150">
    <property type="entry name" value="Vaccinia Virus protein VP39"/>
    <property type="match status" value="1"/>
</dbReference>
<dbReference type="InterPro" id="IPR013216">
    <property type="entry name" value="Methyltransf_11"/>
</dbReference>
<evidence type="ECO:0000256" key="5">
    <source>
        <dbReference type="ARBA" id="ARBA00042549"/>
    </source>
</evidence>
<evidence type="ECO:0000256" key="1">
    <source>
        <dbReference type="ARBA" id="ARBA00022603"/>
    </source>
</evidence>
<dbReference type="InterPro" id="IPR029063">
    <property type="entry name" value="SAM-dependent_MTases_sf"/>
</dbReference>
<dbReference type="RefSeq" id="XP_022088595.1">
    <property type="nucleotide sequence ID" value="XM_022232903.1"/>
</dbReference>
<organism evidence="8 9">
    <name type="scientific">Acanthaster planci</name>
    <name type="common">Crown-of-thorns starfish</name>
    <dbReference type="NCBI Taxonomy" id="133434"/>
    <lineage>
        <taxon>Eukaryota</taxon>
        <taxon>Metazoa</taxon>
        <taxon>Echinodermata</taxon>
        <taxon>Eleutherozoa</taxon>
        <taxon>Asterozoa</taxon>
        <taxon>Asteroidea</taxon>
        <taxon>Valvatacea</taxon>
        <taxon>Valvatida</taxon>
        <taxon>Acanthasteridae</taxon>
        <taxon>Acanthaster</taxon>
    </lineage>
</organism>
<dbReference type="SUPFAM" id="SSF53335">
    <property type="entry name" value="S-adenosyl-L-methionine-dependent methyltransferases"/>
    <property type="match status" value="1"/>
</dbReference>
<keyword evidence="8" id="KW-1185">Reference proteome</keyword>
<accession>A0A8B7Y8B5</accession>
<keyword evidence="2" id="KW-0808">Transferase</keyword>
<dbReference type="GO" id="GO:0032259">
    <property type="term" value="P:methylation"/>
    <property type="evidence" value="ECO:0007669"/>
    <property type="project" value="UniProtKB-KW"/>
</dbReference>